<evidence type="ECO:0000256" key="2">
    <source>
        <dbReference type="ARBA" id="ARBA00022692"/>
    </source>
</evidence>
<dbReference type="Pfam" id="PF07465">
    <property type="entry name" value="PsaM"/>
    <property type="match status" value="1"/>
</dbReference>
<keyword evidence="3 7" id="KW-0603">Photosystem I</keyword>
<comment type="similarity">
    <text evidence="7">Belongs to the PsaM family.</text>
</comment>
<accession>A0A059UB91</accession>
<evidence type="ECO:0000313" key="8">
    <source>
        <dbReference type="EMBL" id="AHZ58045.1"/>
    </source>
</evidence>
<evidence type="ECO:0000256" key="6">
    <source>
        <dbReference type="ARBA" id="ARBA00023136"/>
    </source>
</evidence>
<feature type="transmembrane region" description="Helical" evidence="7">
    <location>
        <begin position="9"/>
        <end position="28"/>
    </location>
</feature>
<geneLocation type="plastid" evidence="8"/>
<evidence type="ECO:0000256" key="7">
    <source>
        <dbReference type="HAMAP-Rule" id="MF_00828"/>
    </source>
</evidence>
<keyword evidence="1 7" id="KW-0602">Photosynthesis</keyword>
<dbReference type="GO" id="GO:0042651">
    <property type="term" value="C:thylakoid membrane"/>
    <property type="evidence" value="ECO:0007669"/>
    <property type="project" value="UniProtKB-UniRule"/>
</dbReference>
<dbReference type="InterPro" id="IPR010010">
    <property type="entry name" value="PSI_PsaM"/>
</dbReference>
<evidence type="ECO:0000256" key="4">
    <source>
        <dbReference type="ARBA" id="ARBA00022989"/>
    </source>
</evidence>
<comment type="subcellular location">
    <subcellularLocation>
        <location evidence="7">Cellular thylakoid membrane</location>
        <topology evidence="7">Single-pass membrane protein</topology>
    </subcellularLocation>
</comment>
<organism evidence="8">
    <name type="scientific">Tmesipteris elongata</name>
    <name type="common">Slender fork-fern</name>
    <dbReference type="NCBI Taxonomy" id="50272"/>
    <lineage>
        <taxon>Eukaryota</taxon>
        <taxon>Viridiplantae</taxon>
        <taxon>Streptophyta</taxon>
        <taxon>Embryophyta</taxon>
        <taxon>Tracheophyta</taxon>
        <taxon>Polypodiopsida</taxon>
        <taxon>Ophioglossidae</taxon>
        <taxon>Psilotales</taxon>
        <taxon>Psilotaceae</taxon>
        <taxon>Tmesipteris</taxon>
    </lineage>
</organism>
<sequence length="32" mass="3555">MTSILDSQIVLALIIAFITSVLAIRLGFESYR</sequence>
<evidence type="ECO:0000256" key="5">
    <source>
        <dbReference type="ARBA" id="ARBA00023078"/>
    </source>
</evidence>
<gene>
    <name evidence="7 8" type="primary">psaM</name>
</gene>
<dbReference type="AlphaFoldDB" id="A0A059UB91"/>
<dbReference type="GO" id="GO:0015979">
    <property type="term" value="P:photosynthesis"/>
    <property type="evidence" value="ECO:0007669"/>
    <property type="project" value="UniProtKB-UniRule"/>
</dbReference>
<keyword evidence="2 7" id="KW-0812">Transmembrane</keyword>
<keyword evidence="5 7" id="KW-0793">Thylakoid</keyword>
<keyword evidence="6 7" id="KW-0472">Membrane</keyword>
<dbReference type="EMBL" id="KJ569699">
    <property type="protein sequence ID" value="AHZ58045.1"/>
    <property type="molecule type" value="Genomic_DNA"/>
</dbReference>
<dbReference type="NCBIfam" id="TIGR03053">
    <property type="entry name" value="PS_I_psaM"/>
    <property type="match status" value="1"/>
</dbReference>
<evidence type="ECO:0000256" key="1">
    <source>
        <dbReference type="ARBA" id="ARBA00022531"/>
    </source>
</evidence>
<keyword evidence="4 7" id="KW-1133">Transmembrane helix</keyword>
<proteinExistence type="inferred from homology"/>
<protein>
    <recommendedName>
        <fullName evidence="7">Photosystem I reaction center subunit XII</fullName>
    </recommendedName>
    <alternativeName>
        <fullName evidence="7">PSI-M</fullName>
    </alternativeName>
</protein>
<dbReference type="GO" id="GO:0009522">
    <property type="term" value="C:photosystem I"/>
    <property type="evidence" value="ECO:0007669"/>
    <property type="project" value="UniProtKB-KW"/>
</dbReference>
<name>A0A059UB91_TMEEL</name>
<reference evidence="8" key="1">
    <citation type="journal article" date="2014" name="Genome Biol. Evol.">
        <title>Two new fern chloroplasts and decelerated evolution linked to the long generation time in tree ferns.</title>
        <authorList>
            <person name="Zhong B."/>
            <person name="Fong R."/>
            <person name="Collins L.J."/>
            <person name="McLenachan P.A."/>
            <person name="Penny D."/>
        </authorList>
    </citation>
    <scope>NUCLEOTIDE SEQUENCE</scope>
</reference>
<dbReference type="SUPFAM" id="SSF81548">
    <property type="entry name" value="Subunit XII of photosystem I reaction centre, PsaM"/>
    <property type="match status" value="1"/>
</dbReference>
<keyword evidence="8" id="KW-0934">Plastid</keyword>
<evidence type="ECO:0000256" key="3">
    <source>
        <dbReference type="ARBA" id="ARBA00022836"/>
    </source>
</evidence>
<dbReference type="InterPro" id="IPR037279">
    <property type="entry name" value="PSI_PsaM_sf"/>
</dbReference>
<dbReference type="HAMAP" id="MF_00828">
    <property type="entry name" value="PSI_PsaM"/>
    <property type="match status" value="1"/>
</dbReference>